<dbReference type="Proteomes" id="UP000515154">
    <property type="component" value="Linkage group LG6"/>
</dbReference>
<accession>A0A6P7SJV7</accession>
<reference evidence="3" key="1">
    <citation type="submission" date="2025-08" db="UniProtKB">
        <authorList>
            <consortium name="RefSeq"/>
        </authorList>
    </citation>
    <scope>IDENTIFICATION</scope>
</reference>
<sequence length="479" mass="54679">MFSMVHRLYILVCILLMQLFISYELFLKSSSKKLPIDQSQNFQVKHRQKRSLSSSEKQTPYRTLLQHPRVIKACEGFCAASSQKYKGNFNRLFSGYKLVQVHTFFSSGQTLPEELPALRSPMITCMITNLLSNNPKVRLFEESISLYKKLQKRPSSLKIFPPTSRKPVCFLGDLTPFGILQQIEHGEFLREVYSHRLKNTSPEKLFTIQTIPEKLQYQNSLAFAVGFLTQKQFSRIHVGKSLPDFASRSMNKHLNCPKLNMHSSQVENAINSGQFIFKEAHPSTKRLVSLFNSTDIIKSSSLEILQSTLSYLCNKISPVCHKDKPCIRITPKGLTETVRMTDSYFKNLIVNPLFTEISKLSTFPALQGIMESIHNSKIFFHTYSSKLSFLLYLLRTLGLTITERPVSVSHFIFEVYANSEGSKFFRILFNGEDLTNKVLSCKNTAASFSNLCPLSILNNFITHGIFEQFKSPTYTGACE</sequence>
<dbReference type="KEGG" id="osn:115213430"/>
<evidence type="ECO:0000313" key="3">
    <source>
        <dbReference type="RefSeq" id="XP_036359722.1"/>
    </source>
</evidence>
<keyword evidence="2" id="KW-1185">Reference proteome</keyword>
<protein>
    <submittedName>
        <fullName evidence="3">2-phosphoxylose phosphatase 1-like</fullName>
    </submittedName>
</protein>
<evidence type="ECO:0000313" key="2">
    <source>
        <dbReference type="Proteomes" id="UP000515154"/>
    </source>
</evidence>
<gene>
    <name evidence="3" type="primary">LOC115213430</name>
</gene>
<proteinExistence type="predicted"/>
<dbReference type="SUPFAM" id="SSF53254">
    <property type="entry name" value="Phosphoglycerate mutase-like"/>
    <property type="match status" value="1"/>
</dbReference>
<keyword evidence="1" id="KW-0812">Transmembrane</keyword>
<feature type="transmembrane region" description="Helical" evidence="1">
    <location>
        <begin position="6"/>
        <end position="26"/>
    </location>
</feature>
<dbReference type="AlphaFoldDB" id="A0A6P7SJV7"/>
<keyword evidence="1" id="KW-1133">Transmembrane helix</keyword>
<evidence type="ECO:0000256" key="1">
    <source>
        <dbReference type="SAM" id="Phobius"/>
    </source>
</evidence>
<keyword evidence="1" id="KW-0472">Membrane</keyword>
<dbReference type="InterPro" id="IPR029033">
    <property type="entry name" value="His_PPase_superfam"/>
</dbReference>
<dbReference type="Gene3D" id="3.40.50.1240">
    <property type="entry name" value="Phosphoglycerate mutase-like"/>
    <property type="match status" value="1"/>
</dbReference>
<name>A0A6P7SJV7_9MOLL</name>
<organism evidence="2 3">
    <name type="scientific">Octopus sinensis</name>
    <name type="common">East Asian common octopus</name>
    <dbReference type="NCBI Taxonomy" id="2607531"/>
    <lineage>
        <taxon>Eukaryota</taxon>
        <taxon>Metazoa</taxon>
        <taxon>Spiralia</taxon>
        <taxon>Lophotrochozoa</taxon>
        <taxon>Mollusca</taxon>
        <taxon>Cephalopoda</taxon>
        <taxon>Coleoidea</taxon>
        <taxon>Octopodiformes</taxon>
        <taxon>Octopoda</taxon>
        <taxon>Incirrata</taxon>
        <taxon>Octopodidae</taxon>
        <taxon>Octopus</taxon>
    </lineage>
</organism>
<dbReference type="RefSeq" id="XP_036359722.1">
    <property type="nucleotide sequence ID" value="XM_036503829.1"/>
</dbReference>